<dbReference type="Gene3D" id="3.40.640.10">
    <property type="entry name" value="Type I PLP-dependent aspartate aminotransferase-like (Major domain)"/>
    <property type="match status" value="1"/>
</dbReference>
<proteinExistence type="predicted"/>
<dbReference type="InterPro" id="IPR015424">
    <property type="entry name" value="PyrdxlP-dep_Trfase"/>
</dbReference>
<feature type="domain" description="Aminotransferase class I/classII large" evidence="1">
    <location>
        <begin position="35"/>
        <end position="373"/>
    </location>
</feature>
<dbReference type="InterPro" id="IPR015422">
    <property type="entry name" value="PyrdxlP-dep_Trfase_small"/>
</dbReference>
<evidence type="ECO:0000313" key="2">
    <source>
        <dbReference type="EMBL" id="ABJ81074.1"/>
    </source>
</evidence>
<dbReference type="GO" id="GO:0008483">
    <property type="term" value="F:transaminase activity"/>
    <property type="evidence" value="ECO:0007669"/>
    <property type="project" value="UniProtKB-KW"/>
</dbReference>
<dbReference type="HOGENOM" id="CLU_017584_4_3_0"/>
<sequence length="402" mass="43821">MTISRAIAGQIQCASWIRRMFEAGLQLRRERGPENVFDFSIGNPDVEPPAAVIDALRRIVAENRPHSHGYMPNAGYPEVRSSIARSLAARTGIAFTGDDLLMTNGAAGAINTVLKAVLDPGDEVIILSPYFPEYRFYIENHAGRVVPVETADDFQPDPARIAAAITPRTRAIILNSPNNPTGVIYSEAVLREVNRVLPDPVLVICDEPYRPLTFDGACTPEAVRIFDRVVIAWSWSKAMAIPGERIGYLAIPPHLPGACDLRAACTVANRILGYINAPAIWQWVVGAVPDATVDVAQFQQRRDLLCDALTEMGYDAPRPQGGFYVFPRTPDTDDIAFIGRLQQEGILAVPGTGFGKPGYMRLSLTISLESIRRSLAGFEKAFKAATCSTPFPGARSSSCLPR</sequence>
<dbReference type="SUPFAM" id="SSF53383">
    <property type="entry name" value="PLP-dependent transferases"/>
    <property type="match status" value="1"/>
</dbReference>
<dbReference type="EMBL" id="CP000473">
    <property type="protein sequence ID" value="ABJ81074.1"/>
    <property type="molecule type" value="Genomic_DNA"/>
</dbReference>
<dbReference type="AlphaFoldDB" id="Q02CZ2"/>
<keyword evidence="2" id="KW-0808">Transferase</keyword>
<dbReference type="InParanoid" id="Q02CZ2"/>
<dbReference type="STRING" id="234267.Acid_0058"/>
<accession>Q02CZ2</accession>
<dbReference type="eggNOG" id="COG0436">
    <property type="taxonomic scope" value="Bacteria"/>
</dbReference>
<dbReference type="GO" id="GO:0030170">
    <property type="term" value="F:pyridoxal phosphate binding"/>
    <property type="evidence" value="ECO:0007669"/>
    <property type="project" value="InterPro"/>
</dbReference>
<organism evidence="2">
    <name type="scientific">Solibacter usitatus (strain Ellin6076)</name>
    <dbReference type="NCBI Taxonomy" id="234267"/>
    <lineage>
        <taxon>Bacteria</taxon>
        <taxon>Pseudomonadati</taxon>
        <taxon>Acidobacteriota</taxon>
        <taxon>Terriglobia</taxon>
        <taxon>Bryobacterales</taxon>
        <taxon>Solibacteraceae</taxon>
        <taxon>Candidatus Solibacter</taxon>
    </lineage>
</organism>
<dbReference type="InterPro" id="IPR004839">
    <property type="entry name" value="Aminotransferase_I/II_large"/>
</dbReference>
<dbReference type="KEGG" id="sus:Acid_0058"/>
<dbReference type="EC" id="2.6.1.-" evidence="2"/>
<dbReference type="InterPro" id="IPR015421">
    <property type="entry name" value="PyrdxlP-dep_Trfase_major"/>
</dbReference>
<dbReference type="Pfam" id="PF00155">
    <property type="entry name" value="Aminotran_1_2"/>
    <property type="match status" value="1"/>
</dbReference>
<dbReference type="NCBIfam" id="NF005305">
    <property type="entry name" value="PRK06836.1"/>
    <property type="match status" value="1"/>
</dbReference>
<dbReference type="OrthoDB" id="9803354at2"/>
<protein>
    <submittedName>
        <fullName evidence="2">Aminotransferase</fullName>
        <ecNumber evidence="2">2.6.1.-</ecNumber>
    </submittedName>
</protein>
<keyword evidence="2" id="KW-0032">Aminotransferase</keyword>
<dbReference type="PANTHER" id="PTHR42691">
    <property type="entry name" value="ASPARTATE AMINOTRANSFERASE YHDR-RELATED"/>
    <property type="match status" value="1"/>
</dbReference>
<name>Q02CZ2_SOLUE</name>
<dbReference type="PANTHER" id="PTHR42691:SF1">
    <property type="entry name" value="ASPARTATE AMINOTRANSFERASE YHDR-RELATED"/>
    <property type="match status" value="1"/>
</dbReference>
<reference evidence="2" key="1">
    <citation type="submission" date="2006-10" db="EMBL/GenBank/DDBJ databases">
        <title>Complete sequence of Solibacter usitatus Ellin6076.</title>
        <authorList>
            <consortium name="US DOE Joint Genome Institute"/>
            <person name="Copeland A."/>
            <person name="Lucas S."/>
            <person name="Lapidus A."/>
            <person name="Barry K."/>
            <person name="Detter J.C."/>
            <person name="Glavina del Rio T."/>
            <person name="Hammon N."/>
            <person name="Israni S."/>
            <person name="Dalin E."/>
            <person name="Tice H."/>
            <person name="Pitluck S."/>
            <person name="Thompson L.S."/>
            <person name="Brettin T."/>
            <person name="Bruce D."/>
            <person name="Han C."/>
            <person name="Tapia R."/>
            <person name="Gilna P."/>
            <person name="Schmutz J."/>
            <person name="Larimer F."/>
            <person name="Land M."/>
            <person name="Hauser L."/>
            <person name="Kyrpides N."/>
            <person name="Mikhailova N."/>
            <person name="Janssen P.H."/>
            <person name="Kuske C.R."/>
            <person name="Richardson P."/>
        </authorList>
    </citation>
    <scope>NUCLEOTIDE SEQUENCE</scope>
    <source>
        <strain evidence="2">Ellin6076</strain>
    </source>
</reference>
<evidence type="ECO:0000259" key="1">
    <source>
        <dbReference type="Pfam" id="PF00155"/>
    </source>
</evidence>
<dbReference type="Gene3D" id="3.90.1150.10">
    <property type="entry name" value="Aspartate Aminotransferase, domain 1"/>
    <property type="match status" value="2"/>
</dbReference>
<dbReference type="CDD" id="cd00609">
    <property type="entry name" value="AAT_like"/>
    <property type="match status" value="1"/>
</dbReference>
<gene>
    <name evidence="2" type="ordered locus">Acid_0058</name>
</gene>